<feature type="region of interest" description="Disordered" evidence="1">
    <location>
        <begin position="202"/>
        <end position="272"/>
    </location>
</feature>
<feature type="compositionally biased region" description="Low complexity" evidence="1">
    <location>
        <begin position="662"/>
        <end position="671"/>
    </location>
</feature>
<proteinExistence type="predicted"/>
<organism evidence="2">
    <name type="scientific">Oryza glumipatula</name>
    <dbReference type="NCBI Taxonomy" id="40148"/>
    <lineage>
        <taxon>Eukaryota</taxon>
        <taxon>Viridiplantae</taxon>
        <taxon>Streptophyta</taxon>
        <taxon>Embryophyta</taxon>
        <taxon>Tracheophyta</taxon>
        <taxon>Spermatophyta</taxon>
        <taxon>Magnoliopsida</taxon>
        <taxon>Liliopsida</taxon>
        <taxon>Poales</taxon>
        <taxon>Poaceae</taxon>
        <taxon>BOP clade</taxon>
        <taxon>Oryzoideae</taxon>
        <taxon>Oryzeae</taxon>
        <taxon>Oryzinae</taxon>
        <taxon>Oryza</taxon>
    </lineage>
</organism>
<feature type="region of interest" description="Disordered" evidence="1">
    <location>
        <begin position="721"/>
        <end position="743"/>
    </location>
</feature>
<feature type="region of interest" description="Disordered" evidence="1">
    <location>
        <begin position="134"/>
        <end position="190"/>
    </location>
</feature>
<evidence type="ECO:0000313" key="2">
    <source>
        <dbReference type="EnsemblPlants" id="OGLUM03G00520.3"/>
    </source>
</evidence>
<dbReference type="AlphaFoldDB" id="A0A0D9Z0X7"/>
<feature type="compositionally biased region" description="Basic residues" evidence="1">
    <location>
        <begin position="650"/>
        <end position="661"/>
    </location>
</feature>
<feature type="region of interest" description="Disordered" evidence="1">
    <location>
        <begin position="630"/>
        <end position="685"/>
    </location>
</feature>
<dbReference type="Gramene" id="OGLUM03G00520.3">
    <property type="protein sequence ID" value="OGLUM03G00520.3"/>
    <property type="gene ID" value="OGLUM03G00520"/>
</dbReference>
<feature type="compositionally biased region" description="Pro residues" evidence="1">
    <location>
        <begin position="246"/>
        <end position="261"/>
    </location>
</feature>
<accession>A0A0D9Z0X7</accession>
<protein>
    <submittedName>
        <fullName evidence="2">Uncharacterized protein</fullName>
    </submittedName>
</protein>
<dbReference type="Proteomes" id="UP000026961">
    <property type="component" value="Chromosome 3"/>
</dbReference>
<feature type="compositionally biased region" description="Low complexity" evidence="1">
    <location>
        <begin position="202"/>
        <end position="218"/>
    </location>
</feature>
<feature type="region of interest" description="Disordered" evidence="1">
    <location>
        <begin position="68"/>
        <end position="116"/>
    </location>
</feature>
<sequence length="743" mass="81572">MKKKQKKRKERRVVNLAEGTVEDEGFLALGGLGQLRQPLPEAVAGVMMRAGDTCDPTYKTYVDTFGGTHSSSSATKKNWRHPQSVTTHPPPPTPPSSLVPHRAFPSTRAAHDRRPAVVASRLLHTIADAPRRLRRIPDLGRSGRAPPPRIAFLPAGRSRSRSNRRRRSPHPSPRPYHASTAGAPIAAPPPRLRRRAPVIHSASTAGAPTTPSPTAAPARPNPHRRRRGSTSPLLPRHPHRRIGGTPPAPPAPTAPHPPPPADGCGAATGRAAADHPAAAEGCQDGGRRGFPLLLLRRREWGVATTHGGRGGFQFQRSSRERWQRRRLAGRALAFAHSYVDAASICQKELNAPTALGTTEVAIFHTITICPISNSSSIHRRAVHGEVLCNSKSNIRILRTSWCSTTLKFESGTQDLSMEFGCSIVIYPISLRMRSALSSPAIRFPSPNCSRLASIRRRLQPLPPPRLPHLFLRRDSTAGTPSLCFPPLRRSSTAGAPIAAPSSSSPHLPPLRRAAGAPIAVPSSSSARLPPLHRASTTGNPIATPPLCVSRDPADWKPPVRISSCFQSMSSKWIILLGAPHHHVQNQIRDQPIRQKLADKLVPPGTSEWCNRTIHHLRELRWASTSVAASSTPVTTFARPRAPPPPPRPRAPPRLHGRHRRSSASTTSASTAVPSTQIRPPPHLRTRRRLRFIRDCCHLHEHRDRHLRNLRHLCLVYDRRHLRKSRRRSSQIRAPPSTSAPRRH</sequence>
<feature type="compositionally biased region" description="Low complexity" evidence="1">
    <location>
        <begin position="494"/>
        <end position="505"/>
    </location>
</feature>
<keyword evidence="3" id="KW-1185">Reference proteome</keyword>
<evidence type="ECO:0000256" key="1">
    <source>
        <dbReference type="SAM" id="MobiDB-lite"/>
    </source>
</evidence>
<reference evidence="2" key="1">
    <citation type="submission" date="2015-04" db="UniProtKB">
        <authorList>
            <consortium name="EnsemblPlants"/>
        </authorList>
    </citation>
    <scope>IDENTIFICATION</scope>
</reference>
<feature type="compositionally biased region" description="Basic residues" evidence="1">
    <location>
        <begin position="158"/>
        <end position="169"/>
    </location>
</feature>
<evidence type="ECO:0000313" key="3">
    <source>
        <dbReference type="Proteomes" id="UP000026961"/>
    </source>
</evidence>
<feature type="compositionally biased region" description="Pro residues" evidence="1">
    <location>
        <begin position="88"/>
        <end position="97"/>
    </location>
</feature>
<feature type="compositionally biased region" description="Low complexity" evidence="1">
    <location>
        <begin position="630"/>
        <end position="639"/>
    </location>
</feature>
<name>A0A0D9Z0X7_9ORYZ</name>
<feature type="compositionally biased region" description="Pro residues" evidence="1">
    <location>
        <begin position="640"/>
        <end position="649"/>
    </location>
</feature>
<reference evidence="2" key="2">
    <citation type="submission" date="2018-05" db="EMBL/GenBank/DDBJ databases">
        <title>OgluRS3 (Oryza glumaepatula Reference Sequence Version 3).</title>
        <authorList>
            <person name="Zhang J."/>
            <person name="Kudrna D."/>
            <person name="Lee S."/>
            <person name="Talag J."/>
            <person name="Welchert J."/>
            <person name="Wing R.A."/>
        </authorList>
    </citation>
    <scope>NUCLEOTIDE SEQUENCE [LARGE SCALE GENOMIC DNA]</scope>
</reference>
<feature type="region of interest" description="Disordered" evidence="1">
    <location>
        <begin position="494"/>
        <end position="545"/>
    </location>
</feature>
<dbReference type="EnsemblPlants" id="OGLUM03G00520.3">
    <property type="protein sequence ID" value="OGLUM03G00520.3"/>
    <property type="gene ID" value="OGLUM03G00520"/>
</dbReference>
<dbReference type="HOGENOM" id="CLU_374024_0_0_1"/>